<evidence type="ECO:0000256" key="3">
    <source>
        <dbReference type="ARBA" id="ARBA00023125"/>
    </source>
</evidence>
<dbReference type="PANTHER" id="PTHR30537">
    <property type="entry name" value="HTH-TYPE TRANSCRIPTIONAL REGULATOR"/>
    <property type="match status" value="1"/>
</dbReference>
<keyword evidence="3" id="KW-0238">DNA-binding</keyword>
<dbReference type="AlphaFoldDB" id="A0A0P1H6N8"/>
<dbReference type="PROSITE" id="PS50931">
    <property type="entry name" value="HTH_LYSR"/>
    <property type="match status" value="1"/>
</dbReference>
<evidence type="ECO:0000259" key="5">
    <source>
        <dbReference type="PROSITE" id="PS50931"/>
    </source>
</evidence>
<gene>
    <name evidence="6" type="primary">gcvA_3</name>
    <name evidence="6" type="ORF">PHA8399_00585</name>
</gene>
<evidence type="ECO:0000313" key="7">
    <source>
        <dbReference type="Proteomes" id="UP000051326"/>
    </source>
</evidence>
<organism evidence="6 7">
    <name type="scientific">Leisingera aquaemixtae</name>
    <dbReference type="NCBI Taxonomy" id="1396826"/>
    <lineage>
        <taxon>Bacteria</taxon>
        <taxon>Pseudomonadati</taxon>
        <taxon>Pseudomonadota</taxon>
        <taxon>Alphaproteobacteria</taxon>
        <taxon>Rhodobacterales</taxon>
        <taxon>Roseobacteraceae</taxon>
        <taxon>Leisingera</taxon>
    </lineage>
</organism>
<dbReference type="Gene3D" id="1.10.10.10">
    <property type="entry name" value="Winged helix-like DNA-binding domain superfamily/Winged helix DNA-binding domain"/>
    <property type="match status" value="1"/>
</dbReference>
<dbReference type="FunFam" id="1.10.10.10:FF:000001">
    <property type="entry name" value="LysR family transcriptional regulator"/>
    <property type="match status" value="1"/>
</dbReference>
<dbReference type="RefSeq" id="WP_058284707.1">
    <property type="nucleotide sequence ID" value="NZ_CYSR01000007.1"/>
</dbReference>
<dbReference type="Proteomes" id="UP000051326">
    <property type="component" value="Unassembled WGS sequence"/>
</dbReference>
<dbReference type="Pfam" id="PF03466">
    <property type="entry name" value="LysR_substrate"/>
    <property type="match status" value="1"/>
</dbReference>
<dbReference type="InterPro" id="IPR036390">
    <property type="entry name" value="WH_DNA-bd_sf"/>
</dbReference>
<dbReference type="SUPFAM" id="SSF53850">
    <property type="entry name" value="Periplasmic binding protein-like II"/>
    <property type="match status" value="1"/>
</dbReference>
<evidence type="ECO:0000256" key="1">
    <source>
        <dbReference type="ARBA" id="ARBA00009437"/>
    </source>
</evidence>
<evidence type="ECO:0000256" key="2">
    <source>
        <dbReference type="ARBA" id="ARBA00023015"/>
    </source>
</evidence>
<dbReference type="InterPro" id="IPR058163">
    <property type="entry name" value="LysR-type_TF_proteobact-type"/>
</dbReference>
<dbReference type="EMBL" id="CYSR01000007">
    <property type="protein sequence ID" value="CUH98471.1"/>
    <property type="molecule type" value="Genomic_DNA"/>
</dbReference>
<dbReference type="GO" id="GO:0006351">
    <property type="term" value="P:DNA-templated transcription"/>
    <property type="evidence" value="ECO:0007669"/>
    <property type="project" value="TreeGrafter"/>
</dbReference>
<reference evidence="6 7" key="1">
    <citation type="submission" date="2015-09" db="EMBL/GenBank/DDBJ databases">
        <authorList>
            <consortium name="Swine Surveillance"/>
        </authorList>
    </citation>
    <scope>NUCLEOTIDE SEQUENCE [LARGE SCALE GENOMIC DNA]</scope>
    <source>
        <strain evidence="6 7">CECT 8399</strain>
    </source>
</reference>
<accession>A0A0P1H6N8</accession>
<keyword evidence="4" id="KW-0804">Transcription</keyword>
<dbReference type="Pfam" id="PF00126">
    <property type="entry name" value="HTH_1"/>
    <property type="match status" value="1"/>
</dbReference>
<protein>
    <submittedName>
        <fullName evidence="6">Gcv operon activator</fullName>
    </submittedName>
</protein>
<dbReference type="Gene3D" id="3.40.190.10">
    <property type="entry name" value="Periplasmic binding protein-like II"/>
    <property type="match status" value="2"/>
</dbReference>
<keyword evidence="2" id="KW-0805">Transcription regulation</keyword>
<evidence type="ECO:0000256" key="4">
    <source>
        <dbReference type="ARBA" id="ARBA00023163"/>
    </source>
</evidence>
<feature type="domain" description="HTH lysR-type" evidence="5">
    <location>
        <begin position="4"/>
        <end position="61"/>
    </location>
</feature>
<dbReference type="SUPFAM" id="SSF46785">
    <property type="entry name" value="Winged helix' DNA-binding domain"/>
    <property type="match status" value="1"/>
</dbReference>
<sequence>MRLPSLTHLRCFESAARHQSFTAAGEELGLTQSAVSKKVKELEADLGFDLFQRAGRGVVLTPAGQGLAAGLELDLAGLRATLQKAAAAGAGRSALRIAVLPGFANLWLIPRLPDFFARHPEVELSFSTRLEPFDFARENFDLAVHYGLDNWPGTHMAPLFGEEMVPVCAPGFHAAHQLERTDNLAQAPLLHLESRAGTWAEWFERAGLPGAPRQDGRYFDQHSMVIAAATAGLGAAIVPYDMVAREIAAGDLLRIPGPALVSRKRYYLARPHGVVPEAVQKLERWLKKQLHSKSN</sequence>
<dbReference type="PRINTS" id="PR00039">
    <property type="entry name" value="HTHLYSR"/>
</dbReference>
<dbReference type="GO" id="GO:0043565">
    <property type="term" value="F:sequence-specific DNA binding"/>
    <property type="evidence" value="ECO:0007669"/>
    <property type="project" value="TreeGrafter"/>
</dbReference>
<dbReference type="STRING" id="1396826.PHA8399_00585"/>
<dbReference type="GO" id="GO:0003700">
    <property type="term" value="F:DNA-binding transcription factor activity"/>
    <property type="evidence" value="ECO:0007669"/>
    <property type="project" value="InterPro"/>
</dbReference>
<comment type="similarity">
    <text evidence="1">Belongs to the LysR transcriptional regulatory family.</text>
</comment>
<dbReference type="InterPro" id="IPR036388">
    <property type="entry name" value="WH-like_DNA-bd_sf"/>
</dbReference>
<proteinExistence type="inferred from homology"/>
<dbReference type="InterPro" id="IPR005119">
    <property type="entry name" value="LysR_subst-bd"/>
</dbReference>
<dbReference type="InterPro" id="IPR000847">
    <property type="entry name" value="LysR_HTH_N"/>
</dbReference>
<evidence type="ECO:0000313" key="6">
    <source>
        <dbReference type="EMBL" id="CUH98471.1"/>
    </source>
</evidence>
<name>A0A0P1H6N8_9RHOB</name>
<dbReference type="PANTHER" id="PTHR30537:SF74">
    <property type="entry name" value="HTH-TYPE TRANSCRIPTIONAL REGULATOR TRPI"/>
    <property type="match status" value="1"/>
</dbReference>